<accession>A0A1I3T2B8</accession>
<sequence>MRFLDFVTPKWMSMVFGMVCVGILMTGLAVPGARAESARAAPDSETSRILALGDSMMAWHAISNSSIADAMSEILGEPVDNRAIGGARIIYGLPVTGAIGMKISKQYRGEDADWVVINGGGNDLWLGCGCGKCDRKMARMIAPNGQSGEIPRLVWRIRETGARVIYLGYLRSPGVDSVIDACRELGDEFETRIARMVRAMDGVYFLDVSNLVPDGDRSFHGVDMIHPSKKASRVIGHKLAEVIRMVDETR</sequence>
<dbReference type="AlphaFoldDB" id="A0A1I3T2B8"/>
<feature type="domain" description="SGNH hydrolase-type esterase" evidence="1">
    <location>
        <begin position="51"/>
        <end position="232"/>
    </location>
</feature>
<evidence type="ECO:0000313" key="3">
    <source>
        <dbReference type="Proteomes" id="UP000183299"/>
    </source>
</evidence>
<protein>
    <submittedName>
        <fullName evidence="2">Lysophospholipase L1</fullName>
    </submittedName>
</protein>
<proteinExistence type="predicted"/>
<keyword evidence="3" id="KW-1185">Reference proteome</keyword>
<dbReference type="STRING" id="576117.SAMN04488138_107150"/>
<dbReference type="RefSeq" id="WP_231730530.1">
    <property type="nucleotide sequence ID" value="NZ_FORY01000007.1"/>
</dbReference>
<dbReference type="InterPro" id="IPR036514">
    <property type="entry name" value="SGNH_hydro_sf"/>
</dbReference>
<reference evidence="2 3" key="1">
    <citation type="submission" date="2016-10" db="EMBL/GenBank/DDBJ databases">
        <authorList>
            <person name="de Groot N.N."/>
        </authorList>
    </citation>
    <scope>NUCLEOTIDE SEQUENCE [LARGE SCALE GENOMIC DNA]</scope>
    <source>
        <strain evidence="2 3">CGMCC 1.8891</strain>
    </source>
</reference>
<dbReference type="Pfam" id="PF13472">
    <property type="entry name" value="Lipase_GDSL_2"/>
    <property type="match status" value="1"/>
</dbReference>
<dbReference type="CDD" id="cd00229">
    <property type="entry name" value="SGNH_hydrolase"/>
    <property type="match status" value="1"/>
</dbReference>
<dbReference type="SUPFAM" id="SSF52266">
    <property type="entry name" value="SGNH hydrolase"/>
    <property type="match status" value="1"/>
</dbReference>
<dbReference type="Proteomes" id="UP000183299">
    <property type="component" value="Unassembled WGS sequence"/>
</dbReference>
<evidence type="ECO:0000313" key="2">
    <source>
        <dbReference type="EMBL" id="SFJ63677.1"/>
    </source>
</evidence>
<evidence type="ECO:0000259" key="1">
    <source>
        <dbReference type="Pfam" id="PF13472"/>
    </source>
</evidence>
<dbReference type="EMBL" id="FORY01000007">
    <property type="protein sequence ID" value="SFJ63677.1"/>
    <property type="molecule type" value="Genomic_DNA"/>
</dbReference>
<name>A0A1I3T2B8_9RHOB</name>
<dbReference type="Gene3D" id="3.40.50.1110">
    <property type="entry name" value="SGNH hydrolase"/>
    <property type="match status" value="1"/>
</dbReference>
<dbReference type="GeneID" id="98664986"/>
<organism evidence="2 3">
    <name type="scientific">Celeribacter halophilus</name>
    <dbReference type="NCBI Taxonomy" id="576117"/>
    <lineage>
        <taxon>Bacteria</taxon>
        <taxon>Pseudomonadati</taxon>
        <taxon>Pseudomonadota</taxon>
        <taxon>Alphaproteobacteria</taxon>
        <taxon>Rhodobacterales</taxon>
        <taxon>Roseobacteraceae</taxon>
        <taxon>Celeribacter</taxon>
    </lineage>
</organism>
<gene>
    <name evidence="2" type="ORF">SAMN04488138_107150</name>
</gene>
<dbReference type="InterPro" id="IPR013830">
    <property type="entry name" value="SGNH_hydro"/>
</dbReference>
<dbReference type="GO" id="GO:0016788">
    <property type="term" value="F:hydrolase activity, acting on ester bonds"/>
    <property type="evidence" value="ECO:0007669"/>
    <property type="project" value="UniProtKB-ARBA"/>
</dbReference>